<comment type="caution">
    <text evidence="3">The sequence shown here is derived from an EMBL/GenBank/DDBJ whole genome shotgun (WGS) entry which is preliminary data.</text>
</comment>
<dbReference type="STRING" id="1705.CA21670_05815"/>
<dbReference type="GO" id="GO:0005524">
    <property type="term" value="F:ATP binding"/>
    <property type="evidence" value="ECO:0007669"/>
    <property type="project" value="TreeGrafter"/>
</dbReference>
<name>A0A177IEK8_9CORY</name>
<dbReference type="PIRSF" id="PIRSF018077">
    <property type="entry name" value="UCP018077"/>
    <property type="match status" value="1"/>
</dbReference>
<comment type="similarity">
    <text evidence="1">Belongs to the Pup ligase/Pup deamidase family. Pup deamidase subfamily.</text>
</comment>
<evidence type="ECO:0000313" key="4">
    <source>
        <dbReference type="Proteomes" id="UP000076947"/>
    </source>
</evidence>
<dbReference type="Pfam" id="PF03136">
    <property type="entry name" value="Pup_ligase"/>
    <property type="match status" value="1"/>
</dbReference>
<dbReference type="AlphaFoldDB" id="A0A177IEK8"/>
<evidence type="ECO:0000256" key="2">
    <source>
        <dbReference type="PIRSR" id="PIRSR018077-1"/>
    </source>
</evidence>
<reference evidence="4" key="1">
    <citation type="submission" date="2016-02" db="EMBL/GenBank/DDBJ databases">
        <authorList>
            <person name="Kaur G."/>
            <person name="Nair G.R."/>
            <person name="Mayilraj S."/>
        </authorList>
    </citation>
    <scope>NUCLEOTIDE SEQUENCE [LARGE SCALE GENOMIC DNA]</scope>
    <source>
        <strain evidence="4">GA-15</strain>
    </source>
</reference>
<dbReference type="PANTHER" id="PTHR42307:SF2">
    <property type="entry name" value="PUP DEAMIDASE_DEPUPYLASE"/>
    <property type="match status" value="1"/>
</dbReference>
<evidence type="ECO:0000313" key="3">
    <source>
        <dbReference type="EMBL" id="OAH27268.1"/>
    </source>
</evidence>
<dbReference type="GO" id="GO:0010498">
    <property type="term" value="P:proteasomal protein catabolic process"/>
    <property type="evidence" value="ECO:0007669"/>
    <property type="project" value="InterPro"/>
</dbReference>
<dbReference type="EMBL" id="LSTQ01000022">
    <property type="protein sequence ID" value="OAH27268.1"/>
    <property type="molecule type" value="Genomic_DNA"/>
</dbReference>
<evidence type="ECO:0000256" key="1">
    <source>
        <dbReference type="ARBA" id="ARBA00009114"/>
    </source>
</evidence>
<proteinExistence type="inferred from homology"/>
<dbReference type="GO" id="GO:0000502">
    <property type="term" value="C:proteasome complex"/>
    <property type="evidence" value="ECO:0007669"/>
    <property type="project" value="UniProtKB-KW"/>
</dbReference>
<dbReference type="GO" id="GO:0016811">
    <property type="term" value="F:hydrolase activity, acting on carbon-nitrogen (but not peptide) bonds, in linear amides"/>
    <property type="evidence" value="ECO:0007669"/>
    <property type="project" value="InterPro"/>
</dbReference>
<dbReference type="NCBIfam" id="TIGR03688">
    <property type="entry name" value="depupylase_Dop"/>
    <property type="match status" value="1"/>
</dbReference>
<dbReference type="GO" id="GO:0008233">
    <property type="term" value="F:peptidase activity"/>
    <property type="evidence" value="ECO:0007669"/>
    <property type="project" value="InterPro"/>
</dbReference>
<dbReference type="InterPro" id="IPR004347">
    <property type="entry name" value="Pup_ligase/deamidase"/>
</dbReference>
<organism evidence="3 4">
    <name type="scientific">Corynebacterium stationis</name>
    <dbReference type="NCBI Taxonomy" id="1705"/>
    <lineage>
        <taxon>Bacteria</taxon>
        <taxon>Bacillati</taxon>
        <taxon>Actinomycetota</taxon>
        <taxon>Actinomycetes</taxon>
        <taxon>Mycobacteriales</taxon>
        <taxon>Corynebacteriaceae</taxon>
        <taxon>Corynebacterium</taxon>
    </lineage>
</organism>
<gene>
    <name evidence="3" type="ORF">AYJ05_05240</name>
</gene>
<sequence>MARFLGTETEYGISTPEWPELSPIITSTHAVVAYGAMFTSARSRWDFAEEHPLRDMRGFDLKRYSTVPVVDPNAIGVANVVTPAGARFYVDHAHPEYSSPECSNAWDAMVYDAAGDGVLLDAAAAVASLTAEGKSVLANNEPCPPLRLYKNNVDGKGASYGSHENYQYSRDTDFDVLAQALIPFFVARIVVTGAGRVGLEQDGSEPGFQISQRADYMEQEITLETTLNRGIINTRDEPHADAEHWGRLHVIVGDANMSQTSNLLKLGMTSMILDAIEQGVDFSDLKLANPVAEIKNVSRDLSLQHKLKLKDGRELSALEILTIYRERVTPASEVDTKVLEAWDEVVALLVDDPLSAAHLLDWVAKYRLIKGFTNRGVALDDPKLALIDLQYTDIDPAKSLYHALVRKGQMRTLVSQEEIEAAKTTPPHDTRAYFRGRVTEKFGEDVLATNWQVMSVQEHQVTQGTDTTAHLAHIRFDDVGSFNHQAVGEIIDASSTVSGLVKKLEEQGIGIQRTAKPIKVRR</sequence>
<accession>A0A177IEK8</accession>
<protein>
    <submittedName>
        <fullName evidence="3">Proteasome accessory factor PafA2</fullName>
    </submittedName>
</protein>
<dbReference type="GO" id="GO:0070490">
    <property type="term" value="P:protein pupylation"/>
    <property type="evidence" value="ECO:0007669"/>
    <property type="project" value="TreeGrafter"/>
</dbReference>
<dbReference type="GO" id="GO:0019941">
    <property type="term" value="P:modification-dependent protein catabolic process"/>
    <property type="evidence" value="ECO:0007669"/>
    <property type="project" value="InterPro"/>
</dbReference>
<dbReference type="RefSeq" id="WP_066839838.1">
    <property type="nucleotide sequence ID" value="NZ_LSTQ01000022.1"/>
</dbReference>
<dbReference type="InterPro" id="IPR022366">
    <property type="entry name" value="Pup_deamidase"/>
</dbReference>
<keyword evidence="3" id="KW-0647">Proteasome</keyword>
<dbReference type="Proteomes" id="UP000076947">
    <property type="component" value="Unassembled WGS sequence"/>
</dbReference>
<keyword evidence="4" id="KW-1185">Reference proteome</keyword>
<feature type="active site" description="Proton acceptor" evidence="2">
    <location>
        <position position="91"/>
    </location>
</feature>
<dbReference type="PANTHER" id="PTHR42307">
    <property type="entry name" value="PUP DEAMIDASE/DEPUPYLASE"/>
    <property type="match status" value="1"/>
</dbReference>
<dbReference type="OrthoDB" id="9760627at2"/>